<organism evidence="1 4">
    <name type="scientific">Rhizobium fabae</name>
    <dbReference type="NCBI Taxonomy" id="573179"/>
    <lineage>
        <taxon>Bacteria</taxon>
        <taxon>Pseudomonadati</taxon>
        <taxon>Pseudomonadota</taxon>
        <taxon>Alphaproteobacteria</taxon>
        <taxon>Hyphomicrobiales</taxon>
        <taxon>Rhizobiaceae</taxon>
        <taxon>Rhizobium/Agrobacterium group</taxon>
        <taxon>Rhizobium</taxon>
    </lineage>
</organism>
<dbReference type="EMBL" id="RJJU01000008">
    <property type="protein sequence ID" value="RUM11847.1"/>
    <property type="molecule type" value="Genomic_DNA"/>
</dbReference>
<dbReference type="Proteomes" id="UP000545490">
    <property type="component" value="Unassembled WGS sequence"/>
</dbReference>
<sequence>MSRSKSRKATSVLSFRLKPSEHETIRLAASARGVGPTTFARRATFAAAELPAPRTERAANPRAADLAKVLGQLGRIASSANQLARIANSTRSPASAPAVLAIVDELARIRQELVG</sequence>
<proteinExistence type="predicted"/>
<reference evidence="1 4" key="2">
    <citation type="submission" date="2020-08" db="EMBL/GenBank/DDBJ databases">
        <title>Genomic Encyclopedia of Type Strains, Phase IV (KMG-IV): sequencing the most valuable type-strain genomes for metagenomic binning, comparative biology and taxonomic classification.</title>
        <authorList>
            <person name="Goeker M."/>
        </authorList>
    </citation>
    <scope>NUCLEOTIDE SEQUENCE [LARGE SCALE GENOMIC DNA]</scope>
    <source>
        <strain evidence="1 4">DSM 19331</strain>
    </source>
</reference>
<comment type="caution">
    <text evidence="1">The sequence shown here is derived from an EMBL/GenBank/DDBJ whole genome shotgun (WGS) entry which is preliminary data.</text>
</comment>
<keyword evidence="3" id="KW-1185">Reference proteome</keyword>
<evidence type="ECO:0000313" key="2">
    <source>
        <dbReference type="EMBL" id="RUM11847.1"/>
    </source>
</evidence>
<dbReference type="Proteomes" id="UP000272004">
    <property type="component" value="Unassembled WGS sequence"/>
</dbReference>
<dbReference type="InterPro" id="IPR053842">
    <property type="entry name" value="NikA-like"/>
</dbReference>
<reference evidence="2 3" key="1">
    <citation type="submission" date="2018-11" db="EMBL/GenBank/DDBJ databases">
        <authorList>
            <person name="Huo Y."/>
        </authorList>
    </citation>
    <scope>NUCLEOTIDE SEQUENCE [LARGE SCALE GENOMIC DNA]</scope>
    <source>
        <strain evidence="2 3">CCBAU 33202</strain>
    </source>
</reference>
<evidence type="ECO:0000313" key="3">
    <source>
        <dbReference type="Proteomes" id="UP000272004"/>
    </source>
</evidence>
<accession>A0A7W6BAZ6</accession>
<gene>
    <name evidence="2" type="ORF">EFB14_15780</name>
    <name evidence="1" type="ORF">GGQ65_002862</name>
</gene>
<dbReference type="AlphaFoldDB" id="A0A7W6BAZ6"/>
<dbReference type="EMBL" id="JACIDG010000006">
    <property type="protein sequence ID" value="MBB3915572.1"/>
    <property type="molecule type" value="Genomic_DNA"/>
</dbReference>
<name>A0A7W6BAZ6_9HYPH</name>
<evidence type="ECO:0000313" key="4">
    <source>
        <dbReference type="Proteomes" id="UP000545490"/>
    </source>
</evidence>
<protein>
    <submittedName>
        <fullName evidence="1">Uncharacterized protein (DUF1778 family)</fullName>
    </submittedName>
</protein>
<dbReference type="RefSeq" id="WP_126826806.1">
    <property type="nucleotide sequence ID" value="NZ_JACIDG010000006.1"/>
</dbReference>
<evidence type="ECO:0000313" key="1">
    <source>
        <dbReference type="EMBL" id="MBB3915572.1"/>
    </source>
</evidence>
<dbReference type="Pfam" id="PF21983">
    <property type="entry name" value="NikA-like"/>
    <property type="match status" value="1"/>
</dbReference>